<gene>
    <name evidence="1" type="ORF">M8C21_032890</name>
</gene>
<dbReference type="AlphaFoldDB" id="A0AAD5CB08"/>
<name>A0AAD5CB08_AMBAR</name>
<comment type="caution">
    <text evidence="1">The sequence shown here is derived from an EMBL/GenBank/DDBJ whole genome shotgun (WGS) entry which is preliminary data.</text>
</comment>
<dbReference type="Proteomes" id="UP001206925">
    <property type="component" value="Unassembled WGS sequence"/>
</dbReference>
<sequence>PVAYLKLRRKGSACSIVQTFTISTHGEIKHGSKFLTLLFQIGNFIRPLNLTLRVIECSIEESSTSMNMFTFSY</sequence>
<feature type="non-terminal residue" evidence="1">
    <location>
        <position position="1"/>
    </location>
</feature>
<dbReference type="EMBL" id="JAMZMK010008799">
    <property type="protein sequence ID" value="KAI7738542.1"/>
    <property type="molecule type" value="Genomic_DNA"/>
</dbReference>
<evidence type="ECO:0000313" key="2">
    <source>
        <dbReference type="Proteomes" id="UP001206925"/>
    </source>
</evidence>
<evidence type="ECO:0000313" key="1">
    <source>
        <dbReference type="EMBL" id="KAI7738542.1"/>
    </source>
</evidence>
<keyword evidence="2" id="KW-1185">Reference proteome</keyword>
<accession>A0AAD5CB08</accession>
<reference evidence="1" key="1">
    <citation type="submission" date="2022-06" db="EMBL/GenBank/DDBJ databases">
        <title>Uncovering the hologenomic basis of an extraordinary plant invasion.</title>
        <authorList>
            <person name="Bieker V.C."/>
            <person name="Martin M.D."/>
            <person name="Gilbert T."/>
            <person name="Hodgins K."/>
            <person name="Battlay P."/>
            <person name="Petersen B."/>
            <person name="Wilson J."/>
        </authorList>
    </citation>
    <scope>NUCLEOTIDE SEQUENCE</scope>
    <source>
        <strain evidence="1">AA19_3_7</strain>
        <tissue evidence="1">Leaf</tissue>
    </source>
</reference>
<proteinExistence type="predicted"/>
<protein>
    <submittedName>
        <fullName evidence="1">Uncharacterized protein</fullName>
    </submittedName>
</protein>
<organism evidence="1 2">
    <name type="scientific">Ambrosia artemisiifolia</name>
    <name type="common">Common ragweed</name>
    <dbReference type="NCBI Taxonomy" id="4212"/>
    <lineage>
        <taxon>Eukaryota</taxon>
        <taxon>Viridiplantae</taxon>
        <taxon>Streptophyta</taxon>
        <taxon>Embryophyta</taxon>
        <taxon>Tracheophyta</taxon>
        <taxon>Spermatophyta</taxon>
        <taxon>Magnoliopsida</taxon>
        <taxon>eudicotyledons</taxon>
        <taxon>Gunneridae</taxon>
        <taxon>Pentapetalae</taxon>
        <taxon>asterids</taxon>
        <taxon>campanulids</taxon>
        <taxon>Asterales</taxon>
        <taxon>Asteraceae</taxon>
        <taxon>Asteroideae</taxon>
        <taxon>Heliantheae alliance</taxon>
        <taxon>Heliantheae</taxon>
        <taxon>Ambrosia</taxon>
    </lineage>
</organism>